<dbReference type="SUPFAM" id="SSF47413">
    <property type="entry name" value="lambda repressor-like DNA-binding domains"/>
    <property type="match status" value="1"/>
</dbReference>
<keyword evidence="1" id="KW-0238">DNA-binding</keyword>
<protein>
    <submittedName>
        <fullName evidence="5">Helix-turn-helix transcriptional regulator</fullName>
    </submittedName>
</protein>
<feature type="region of interest" description="Disordered" evidence="2">
    <location>
        <begin position="223"/>
        <end position="257"/>
    </location>
</feature>
<feature type="domain" description="HTH cro/C1-type" evidence="4">
    <location>
        <begin position="7"/>
        <end position="61"/>
    </location>
</feature>
<gene>
    <name evidence="5" type="ORF">G6R29_03780</name>
</gene>
<dbReference type="PROSITE" id="PS50943">
    <property type="entry name" value="HTH_CROC1"/>
    <property type="match status" value="1"/>
</dbReference>
<comment type="caution">
    <text evidence="5">The sequence shown here is derived from an EMBL/GenBank/DDBJ whole genome shotgun (WGS) entry which is preliminary data.</text>
</comment>
<name>A0ABS5QZW0_9LACO</name>
<keyword evidence="3" id="KW-0472">Membrane</keyword>
<keyword evidence="3" id="KW-1133">Transmembrane helix</keyword>
<evidence type="ECO:0000313" key="6">
    <source>
        <dbReference type="Proteomes" id="UP001519504"/>
    </source>
</evidence>
<dbReference type="RefSeq" id="WP_213809028.1">
    <property type="nucleotide sequence ID" value="NZ_JAAMFK010000004.1"/>
</dbReference>
<dbReference type="PANTHER" id="PTHR46558">
    <property type="entry name" value="TRACRIPTIONAL REGULATORY PROTEIN-RELATED-RELATED"/>
    <property type="match status" value="1"/>
</dbReference>
<keyword evidence="3" id="KW-0812">Transmembrane</keyword>
<evidence type="ECO:0000259" key="4">
    <source>
        <dbReference type="PROSITE" id="PS50943"/>
    </source>
</evidence>
<accession>A0ABS5QZW0</accession>
<dbReference type="Proteomes" id="UP001519504">
    <property type="component" value="Unassembled WGS sequence"/>
</dbReference>
<evidence type="ECO:0000256" key="2">
    <source>
        <dbReference type="SAM" id="MobiDB-lite"/>
    </source>
</evidence>
<evidence type="ECO:0000313" key="5">
    <source>
        <dbReference type="EMBL" id="MBS9338743.1"/>
    </source>
</evidence>
<reference evidence="5 6" key="1">
    <citation type="submission" date="2020-02" db="EMBL/GenBank/DDBJ databases">
        <title>Fructobacillus sp. isolated from paper mulberry of Taiwan.</title>
        <authorList>
            <person name="Lin S.-T."/>
        </authorList>
    </citation>
    <scope>NUCLEOTIDE SEQUENCE [LARGE SCALE GENOMIC DNA]</scope>
    <source>
        <strain evidence="5 6">M2-14</strain>
    </source>
</reference>
<organism evidence="5 6">
    <name type="scientific">Fructobacillus broussonetiae</name>
    <dbReference type="NCBI Taxonomy" id="2713173"/>
    <lineage>
        <taxon>Bacteria</taxon>
        <taxon>Bacillati</taxon>
        <taxon>Bacillota</taxon>
        <taxon>Bacilli</taxon>
        <taxon>Lactobacillales</taxon>
        <taxon>Lactobacillaceae</taxon>
        <taxon>Fructobacillus</taxon>
    </lineage>
</organism>
<dbReference type="Gene3D" id="1.10.260.40">
    <property type="entry name" value="lambda repressor-like DNA-binding domains"/>
    <property type="match status" value="1"/>
</dbReference>
<dbReference type="Pfam" id="PF01381">
    <property type="entry name" value="HTH_3"/>
    <property type="match status" value="1"/>
</dbReference>
<dbReference type="PANTHER" id="PTHR46558:SF15">
    <property type="entry name" value="HELIX-TURN-HELIX DOMAIN PROTEIN"/>
    <property type="match status" value="1"/>
</dbReference>
<dbReference type="InterPro" id="IPR001387">
    <property type="entry name" value="Cro/C1-type_HTH"/>
</dbReference>
<dbReference type="SMART" id="SM00530">
    <property type="entry name" value="HTH_XRE"/>
    <property type="match status" value="1"/>
</dbReference>
<dbReference type="EMBL" id="JAAMFK010000004">
    <property type="protein sequence ID" value="MBS9338743.1"/>
    <property type="molecule type" value="Genomic_DNA"/>
</dbReference>
<evidence type="ECO:0000256" key="1">
    <source>
        <dbReference type="ARBA" id="ARBA00023125"/>
    </source>
</evidence>
<feature type="transmembrane region" description="Helical" evidence="3">
    <location>
        <begin position="91"/>
        <end position="113"/>
    </location>
</feature>
<keyword evidence="6" id="KW-1185">Reference proteome</keyword>
<dbReference type="CDD" id="cd00093">
    <property type="entry name" value="HTH_XRE"/>
    <property type="match status" value="1"/>
</dbReference>
<sequence>MSFETDIKQLRINQEMTQQELADRMHVSRQTVSTWETGKNYPNLEIMRELSLLFGVSFEKLVFGEETMKKENTVAEKVDLDLKKKGRYKKVLMGIGSLAAVLMVLGGVLFYGYEKGIDFIDRTNPFLSYTIGVAELPSDNEVNPNNKNHGRWTAWFSDDDWGDKWTKLTLSTGINPGTNKPYVMAYHKGSYVKRARIVPESAVNSMRKANVQTIKELADGKWDEDAKASGAPKDLLTSKDLKQKKHLNDSIMTMPQD</sequence>
<proteinExistence type="predicted"/>
<dbReference type="InterPro" id="IPR010982">
    <property type="entry name" value="Lambda_DNA-bd_dom_sf"/>
</dbReference>
<evidence type="ECO:0000256" key="3">
    <source>
        <dbReference type="SAM" id="Phobius"/>
    </source>
</evidence>